<evidence type="ECO:0000313" key="1">
    <source>
        <dbReference type="EMBL" id="AFT70042.1"/>
    </source>
</evidence>
<sequence length="81" mass="9193">MSVIEGGWDTNDFMIKIDYSEAQSAHPETEHKGWIVYKSTLDQQRLNGIRAMALTAYVSEREVTPFSHNGNCSDATELMLR</sequence>
<dbReference type="Proteomes" id="UP000006286">
    <property type="component" value="Chromosome"/>
</dbReference>
<dbReference type="AlphaFoldDB" id="K0CEE9"/>
<protein>
    <submittedName>
        <fullName evidence="1">Uncharacterized protein</fullName>
    </submittedName>
</protein>
<keyword evidence="2" id="KW-1185">Reference proteome</keyword>
<evidence type="ECO:0000313" key="2">
    <source>
        <dbReference type="Proteomes" id="UP000006286"/>
    </source>
</evidence>
<dbReference type="HOGENOM" id="CLU_2566246_0_0_6"/>
<organism evidence="1 2">
    <name type="scientific">Alcanivorax dieselolei (strain DSM 16502 / CGMCC 1.3690 / MCCC 1A00001 / B-5)</name>
    <name type="common">Alloalcanivorax dieselolei</name>
    <dbReference type="NCBI Taxonomy" id="930169"/>
    <lineage>
        <taxon>Bacteria</taxon>
        <taxon>Pseudomonadati</taxon>
        <taxon>Pseudomonadota</taxon>
        <taxon>Gammaproteobacteria</taxon>
        <taxon>Oceanospirillales</taxon>
        <taxon>Alcanivoracaceae</taxon>
        <taxon>Alloalcanivorax</taxon>
    </lineage>
</organism>
<proteinExistence type="predicted"/>
<accession>K0CEE9</accession>
<gene>
    <name evidence="1" type="ordered locus">B5T_01765</name>
</gene>
<dbReference type="EMBL" id="CP003466">
    <property type="protein sequence ID" value="AFT70042.1"/>
    <property type="molecule type" value="Genomic_DNA"/>
</dbReference>
<reference evidence="1 2" key="1">
    <citation type="journal article" date="2012" name="J. Bacteriol.">
        <title>Complete genome sequence of Alcanivorax dieselolei type strain B5.</title>
        <authorList>
            <person name="Lai Q."/>
            <person name="Li W."/>
            <person name="Shao Z."/>
        </authorList>
    </citation>
    <scope>NUCLEOTIDE SEQUENCE [LARGE SCALE GENOMIC DNA]</scope>
    <source>
        <strain evidence="2">DSM 16502 / CGMCC 1.3690 / B-5</strain>
    </source>
</reference>
<name>K0CEE9_ALCDB</name>
<dbReference type="KEGG" id="adi:B5T_01765"/>